<dbReference type="AlphaFoldDB" id="A0AAV0WRM7"/>
<comment type="caution">
    <text evidence="1">The sequence shown here is derived from an EMBL/GenBank/DDBJ whole genome shotgun (WGS) entry which is preliminary data.</text>
</comment>
<dbReference type="EMBL" id="CARXXK010000002">
    <property type="protein sequence ID" value="CAI6358488.1"/>
    <property type="molecule type" value="Genomic_DNA"/>
</dbReference>
<gene>
    <name evidence="1" type="ORF">MEUPH1_LOCUS13997</name>
</gene>
<evidence type="ECO:0000313" key="1">
    <source>
        <dbReference type="EMBL" id="CAI6358488.1"/>
    </source>
</evidence>
<dbReference type="Proteomes" id="UP001160148">
    <property type="component" value="Unassembled WGS sequence"/>
</dbReference>
<sequence>MSELLCGPDLYDLPTNEAEKAMALIDVEESMLKIILPHNRGNNIFGTGRRVTEKAPRKTYFQYWTDQMSEVP</sequence>
<evidence type="ECO:0000313" key="2">
    <source>
        <dbReference type="Proteomes" id="UP001160148"/>
    </source>
</evidence>
<accession>A0AAV0WRM7</accession>
<name>A0AAV0WRM7_9HEMI</name>
<reference evidence="1 2" key="1">
    <citation type="submission" date="2023-01" db="EMBL/GenBank/DDBJ databases">
        <authorList>
            <person name="Whitehead M."/>
        </authorList>
    </citation>
    <scope>NUCLEOTIDE SEQUENCE [LARGE SCALE GENOMIC DNA]</scope>
</reference>
<organism evidence="1 2">
    <name type="scientific">Macrosiphum euphorbiae</name>
    <name type="common">potato aphid</name>
    <dbReference type="NCBI Taxonomy" id="13131"/>
    <lineage>
        <taxon>Eukaryota</taxon>
        <taxon>Metazoa</taxon>
        <taxon>Ecdysozoa</taxon>
        <taxon>Arthropoda</taxon>
        <taxon>Hexapoda</taxon>
        <taxon>Insecta</taxon>
        <taxon>Pterygota</taxon>
        <taxon>Neoptera</taxon>
        <taxon>Paraneoptera</taxon>
        <taxon>Hemiptera</taxon>
        <taxon>Sternorrhyncha</taxon>
        <taxon>Aphidomorpha</taxon>
        <taxon>Aphidoidea</taxon>
        <taxon>Aphididae</taxon>
        <taxon>Macrosiphini</taxon>
        <taxon>Macrosiphum</taxon>
    </lineage>
</organism>
<protein>
    <submittedName>
        <fullName evidence="1">Uncharacterized protein</fullName>
    </submittedName>
</protein>
<proteinExistence type="predicted"/>
<keyword evidence="2" id="KW-1185">Reference proteome</keyword>